<dbReference type="GO" id="GO:0008360">
    <property type="term" value="P:regulation of cell shape"/>
    <property type="evidence" value="ECO:0007669"/>
    <property type="project" value="UniProtKB-KW"/>
</dbReference>
<evidence type="ECO:0000256" key="4">
    <source>
        <dbReference type="ARBA" id="ARBA00021581"/>
    </source>
</evidence>
<dbReference type="AlphaFoldDB" id="A0A0R2PTQ3"/>
<keyword evidence="14" id="KW-0133">Cell shape</keyword>
<dbReference type="Pfam" id="PF02673">
    <property type="entry name" value="BacA"/>
    <property type="match status" value="1"/>
</dbReference>
<keyword evidence="5 14" id="KW-1003">Cell membrane</keyword>
<evidence type="ECO:0000256" key="3">
    <source>
        <dbReference type="ARBA" id="ARBA00012374"/>
    </source>
</evidence>
<gene>
    <name evidence="14" type="primary">uppP</name>
    <name evidence="15" type="ORF">ABR63_00135</name>
</gene>
<evidence type="ECO:0000313" key="15">
    <source>
        <dbReference type="EMBL" id="KRO41310.1"/>
    </source>
</evidence>
<keyword evidence="9 14" id="KW-0472">Membrane</keyword>
<evidence type="ECO:0000256" key="11">
    <source>
        <dbReference type="ARBA" id="ARBA00032707"/>
    </source>
</evidence>
<feature type="transmembrane region" description="Helical" evidence="14">
    <location>
        <begin position="141"/>
        <end position="161"/>
    </location>
</feature>
<feature type="transmembrane region" description="Helical" evidence="14">
    <location>
        <begin position="187"/>
        <end position="205"/>
    </location>
</feature>
<keyword evidence="10 14" id="KW-0046">Antibiotic resistance</keyword>
<feature type="transmembrane region" description="Helical" evidence="14">
    <location>
        <begin position="42"/>
        <end position="62"/>
    </location>
</feature>
<feature type="transmembrane region" description="Helical" evidence="14">
    <location>
        <begin position="217"/>
        <end position="238"/>
    </location>
</feature>
<feature type="transmembrane region" description="Helical" evidence="14">
    <location>
        <begin position="244"/>
        <end position="262"/>
    </location>
</feature>
<dbReference type="HAMAP" id="MF_01006">
    <property type="entry name" value="Undec_diphosphatase"/>
    <property type="match status" value="1"/>
</dbReference>
<dbReference type="GO" id="GO:0009252">
    <property type="term" value="P:peptidoglycan biosynthetic process"/>
    <property type="evidence" value="ECO:0007669"/>
    <property type="project" value="UniProtKB-KW"/>
</dbReference>
<comment type="subcellular location">
    <subcellularLocation>
        <location evidence="1 14">Cell membrane</location>
        <topology evidence="1 14">Multi-pass membrane protein</topology>
    </subcellularLocation>
</comment>
<evidence type="ECO:0000256" key="1">
    <source>
        <dbReference type="ARBA" id="ARBA00004651"/>
    </source>
</evidence>
<keyword evidence="7 14" id="KW-0378">Hydrolase</keyword>
<dbReference type="GO" id="GO:0046677">
    <property type="term" value="P:response to antibiotic"/>
    <property type="evidence" value="ECO:0007669"/>
    <property type="project" value="UniProtKB-UniRule"/>
</dbReference>
<feature type="transmembrane region" description="Helical" evidence="14">
    <location>
        <begin position="83"/>
        <end position="104"/>
    </location>
</feature>
<dbReference type="EC" id="3.6.1.27" evidence="3 14"/>
<evidence type="ECO:0000256" key="14">
    <source>
        <dbReference type="HAMAP-Rule" id="MF_01006"/>
    </source>
</evidence>
<dbReference type="EMBL" id="LIAV01000009">
    <property type="protein sequence ID" value="KRO41310.1"/>
    <property type="molecule type" value="Genomic_DNA"/>
</dbReference>
<dbReference type="InterPro" id="IPR003824">
    <property type="entry name" value="UppP"/>
</dbReference>
<evidence type="ECO:0000256" key="13">
    <source>
        <dbReference type="ARBA" id="ARBA00047594"/>
    </source>
</evidence>
<evidence type="ECO:0000313" key="16">
    <source>
        <dbReference type="Proteomes" id="UP000050874"/>
    </source>
</evidence>
<keyword evidence="14" id="KW-0961">Cell wall biogenesis/degradation</keyword>
<evidence type="ECO:0000256" key="5">
    <source>
        <dbReference type="ARBA" id="ARBA00022475"/>
    </source>
</evidence>
<sequence length="263" mass="28503">MTDFLLALLLACIQGLTEFLPVSSSAHLLFPSLLFGAKDFGLVFDIAVHGGTLAAVIVYFKNDLMRLAQAWWPWANHRNQKDFNLGLNLIVATMPIVLMGFIFSDLIAERSASIESIAWANLIFAGLLWLAFKFSPQTKNLLGLTVLAAVVIGCLQALAIFPGASRSGMAITGGLLIGLNLKDSSKFAFLLSIPTILGALILMVLKDSLVLTVDDLMILLTGFMGSAVIAFLSIKVFLQFVERIGMTPFVIYRLLLGLALLLL</sequence>
<dbReference type="GO" id="GO:0005886">
    <property type="term" value="C:plasma membrane"/>
    <property type="evidence" value="ECO:0007669"/>
    <property type="project" value="UniProtKB-SubCell"/>
</dbReference>
<dbReference type="GO" id="GO:0071555">
    <property type="term" value="P:cell wall organization"/>
    <property type="evidence" value="ECO:0007669"/>
    <property type="project" value="UniProtKB-KW"/>
</dbReference>
<protein>
    <recommendedName>
        <fullName evidence="4 14">Undecaprenyl-diphosphatase</fullName>
        <ecNumber evidence="3 14">3.6.1.27</ecNumber>
    </recommendedName>
    <alternativeName>
        <fullName evidence="12 14">Bacitracin resistance protein</fullName>
    </alternativeName>
    <alternativeName>
        <fullName evidence="11 14">Undecaprenyl pyrophosphate phosphatase</fullName>
    </alternativeName>
</protein>
<evidence type="ECO:0000256" key="6">
    <source>
        <dbReference type="ARBA" id="ARBA00022692"/>
    </source>
</evidence>
<dbReference type="NCBIfam" id="TIGR00753">
    <property type="entry name" value="undec_PP_bacA"/>
    <property type="match status" value="1"/>
</dbReference>
<proteinExistence type="inferred from homology"/>
<keyword evidence="8 14" id="KW-1133">Transmembrane helix</keyword>
<dbReference type="Proteomes" id="UP000050874">
    <property type="component" value="Unassembled WGS sequence"/>
</dbReference>
<evidence type="ECO:0000256" key="8">
    <source>
        <dbReference type="ARBA" id="ARBA00022989"/>
    </source>
</evidence>
<evidence type="ECO:0000256" key="9">
    <source>
        <dbReference type="ARBA" id="ARBA00023136"/>
    </source>
</evidence>
<reference evidence="16" key="1">
    <citation type="submission" date="2015-10" db="EMBL/GenBank/DDBJ databases">
        <title>Metagenome-Assembled Genomes uncover a global brackish microbiome.</title>
        <authorList>
            <person name="Hugerth L.W."/>
            <person name="Larsson J."/>
            <person name="Alneberg J."/>
            <person name="Lindh M.V."/>
            <person name="Legrand C."/>
            <person name="Pinhassi J."/>
            <person name="Andersson A."/>
        </authorList>
    </citation>
    <scope>NUCLEOTIDE SEQUENCE [LARGE SCALE GENOMIC DNA]</scope>
</reference>
<evidence type="ECO:0000256" key="10">
    <source>
        <dbReference type="ARBA" id="ARBA00023251"/>
    </source>
</evidence>
<dbReference type="GO" id="GO:0050380">
    <property type="term" value="F:undecaprenyl-diphosphatase activity"/>
    <property type="evidence" value="ECO:0007669"/>
    <property type="project" value="UniProtKB-UniRule"/>
</dbReference>
<comment type="miscellaneous">
    <text evidence="14">Bacitracin is thought to be involved in the inhibition of peptidoglycan synthesis by sequestering undecaprenyl diphosphate, thereby reducing the pool of lipid carrier available.</text>
</comment>
<comment type="catalytic activity">
    <reaction evidence="13 14">
        <text>di-trans,octa-cis-undecaprenyl diphosphate + H2O = di-trans,octa-cis-undecaprenyl phosphate + phosphate + H(+)</text>
        <dbReference type="Rhea" id="RHEA:28094"/>
        <dbReference type="ChEBI" id="CHEBI:15377"/>
        <dbReference type="ChEBI" id="CHEBI:15378"/>
        <dbReference type="ChEBI" id="CHEBI:43474"/>
        <dbReference type="ChEBI" id="CHEBI:58405"/>
        <dbReference type="ChEBI" id="CHEBI:60392"/>
        <dbReference type="EC" id="3.6.1.27"/>
    </reaction>
</comment>
<dbReference type="PANTHER" id="PTHR30622">
    <property type="entry name" value="UNDECAPRENYL-DIPHOSPHATASE"/>
    <property type="match status" value="1"/>
</dbReference>
<dbReference type="PANTHER" id="PTHR30622:SF4">
    <property type="entry name" value="UNDECAPRENYL-DIPHOSPHATASE"/>
    <property type="match status" value="1"/>
</dbReference>
<accession>A0A0R2PTQ3</accession>
<comment type="caution">
    <text evidence="15">The sequence shown here is derived from an EMBL/GenBank/DDBJ whole genome shotgun (WGS) entry which is preliminary data.</text>
</comment>
<keyword evidence="6 14" id="KW-0812">Transmembrane</keyword>
<comment type="function">
    <text evidence="14">Catalyzes the dephosphorylation of undecaprenyl diphosphate (UPP). Confers resistance to bacitracin.</text>
</comment>
<evidence type="ECO:0000256" key="2">
    <source>
        <dbReference type="ARBA" id="ARBA00010621"/>
    </source>
</evidence>
<feature type="transmembrane region" description="Helical" evidence="14">
    <location>
        <begin position="116"/>
        <end position="134"/>
    </location>
</feature>
<evidence type="ECO:0000256" key="7">
    <source>
        <dbReference type="ARBA" id="ARBA00022801"/>
    </source>
</evidence>
<organism evidence="15 16">
    <name type="scientific">SAR86 cluster bacterium BACL1 MAG-120920-bin57</name>
    <dbReference type="NCBI Taxonomy" id="1655571"/>
    <lineage>
        <taxon>Bacteria</taxon>
        <taxon>Pseudomonadati</taxon>
        <taxon>Pseudomonadota</taxon>
        <taxon>Gammaproteobacteria</taxon>
        <taxon>SAR86 cluster</taxon>
    </lineage>
</organism>
<comment type="similarity">
    <text evidence="2 14">Belongs to the UppP family.</text>
</comment>
<evidence type="ECO:0000256" key="12">
    <source>
        <dbReference type="ARBA" id="ARBA00032932"/>
    </source>
</evidence>
<name>A0A0R2PTQ3_9GAMM</name>
<keyword evidence="14" id="KW-0573">Peptidoglycan synthesis</keyword>